<accession>A0A2N0RWB2</accession>
<dbReference type="PANTHER" id="PTHR12949">
    <property type="entry name" value="RNA POLYMERASE III DNA DIRECTED -RELATED"/>
    <property type="match status" value="1"/>
</dbReference>
<dbReference type="Pfam" id="PF08221">
    <property type="entry name" value="HTH_9"/>
    <property type="match status" value="1"/>
</dbReference>
<keyword evidence="1" id="KW-0804">Transcription</keyword>
<evidence type="ECO:0000259" key="2">
    <source>
        <dbReference type="Pfam" id="PF08221"/>
    </source>
</evidence>
<gene>
    <name evidence="3" type="ORF">RhiirA1_458235</name>
</gene>
<feature type="domain" description="RNA polymerase III subunit RPC82-related helix-turn-helix" evidence="2">
    <location>
        <begin position="23"/>
        <end position="76"/>
    </location>
</feature>
<comment type="similarity">
    <text evidence="1">Belongs to the RNA polymerase beta chain family.</text>
</comment>
<evidence type="ECO:0000256" key="1">
    <source>
        <dbReference type="RuleBase" id="RU367076"/>
    </source>
</evidence>
<reference evidence="3 4" key="1">
    <citation type="submission" date="2017-10" db="EMBL/GenBank/DDBJ databases">
        <title>Extensive intraspecific genome diversity in a model arbuscular mycorrhizal fungus.</title>
        <authorList>
            <person name="Chen E.C.H."/>
            <person name="Morin E."/>
            <person name="Baudet D."/>
            <person name="Noel J."/>
            <person name="Ndikumana S."/>
            <person name="Charron P."/>
            <person name="St-Onge C."/>
            <person name="Giorgi J."/>
            <person name="Grigoriev I.V."/>
            <person name="Roux C."/>
            <person name="Martin F.M."/>
            <person name="Corradi N."/>
        </authorList>
    </citation>
    <scope>NUCLEOTIDE SEQUENCE [LARGE SCALE GENOMIC DNA]</scope>
    <source>
        <strain evidence="3 4">A1</strain>
    </source>
</reference>
<dbReference type="EMBL" id="LLXH01000384">
    <property type="protein sequence ID" value="PKC67562.1"/>
    <property type="molecule type" value="Genomic_DNA"/>
</dbReference>
<protein>
    <recommendedName>
        <fullName evidence="1">DNA-directed RNA polymerase III subunit RPC3</fullName>
        <shortName evidence="1">RNA polymerase III subunit C3</shortName>
    </recommendedName>
</protein>
<comment type="subcellular location">
    <subcellularLocation>
        <location evidence="1">Nucleus</location>
    </subcellularLocation>
</comment>
<name>A0A2N0RWB2_9GLOM</name>
<organism evidence="3 4">
    <name type="scientific">Rhizophagus irregularis</name>
    <dbReference type="NCBI Taxonomy" id="588596"/>
    <lineage>
        <taxon>Eukaryota</taxon>
        <taxon>Fungi</taxon>
        <taxon>Fungi incertae sedis</taxon>
        <taxon>Mucoromycota</taxon>
        <taxon>Glomeromycotina</taxon>
        <taxon>Glomeromycetes</taxon>
        <taxon>Glomerales</taxon>
        <taxon>Glomeraceae</taxon>
        <taxon>Rhizophagus</taxon>
    </lineage>
</organism>
<dbReference type="GO" id="GO:0003697">
    <property type="term" value="F:single-stranded DNA binding"/>
    <property type="evidence" value="ECO:0007669"/>
    <property type="project" value="UniProtKB-UniRule"/>
</dbReference>
<evidence type="ECO:0000313" key="4">
    <source>
        <dbReference type="Proteomes" id="UP000232688"/>
    </source>
</evidence>
<reference evidence="3 4" key="2">
    <citation type="submission" date="2017-10" db="EMBL/GenBank/DDBJ databases">
        <title>Genome analyses suggest a sexual origin of heterokaryosis in a supposedly ancient asexual fungus.</title>
        <authorList>
            <person name="Corradi N."/>
            <person name="Sedzielewska K."/>
            <person name="Noel J."/>
            <person name="Charron P."/>
            <person name="Farinelli L."/>
            <person name="Marton T."/>
            <person name="Kruger M."/>
            <person name="Pelin A."/>
            <person name="Brachmann A."/>
            <person name="Corradi N."/>
        </authorList>
    </citation>
    <scope>NUCLEOTIDE SEQUENCE [LARGE SCALE GENOMIC DNA]</scope>
    <source>
        <strain evidence="3 4">A1</strain>
    </source>
</reference>
<dbReference type="AlphaFoldDB" id="A0A2N0RWB2"/>
<dbReference type="PANTHER" id="PTHR12949:SF0">
    <property type="entry name" value="DNA-DIRECTED RNA POLYMERASE III SUBUNIT RPC3"/>
    <property type="match status" value="1"/>
</dbReference>
<proteinExistence type="inferred from homology"/>
<dbReference type="VEuPathDB" id="FungiDB:RhiirFUN_006114"/>
<dbReference type="InterPro" id="IPR036388">
    <property type="entry name" value="WH-like_DNA-bd_sf"/>
</dbReference>
<dbReference type="Proteomes" id="UP000232688">
    <property type="component" value="Unassembled WGS sequence"/>
</dbReference>
<comment type="subunit">
    <text evidence="1">Component of the RNA polymerase III (Pol III) complex consisting of 17 subunits.</text>
</comment>
<dbReference type="InterPro" id="IPR039748">
    <property type="entry name" value="RPC3"/>
</dbReference>
<comment type="caution">
    <text evidence="3">The sequence shown here is derived from an EMBL/GenBank/DDBJ whole genome shotgun (WGS) entry which is preliminary data.</text>
</comment>
<dbReference type="Gene3D" id="1.10.10.10">
    <property type="entry name" value="Winged helix-like DNA-binding domain superfamily/Winged helix DNA-binding domain"/>
    <property type="match status" value="1"/>
</dbReference>
<dbReference type="GO" id="GO:0005666">
    <property type="term" value="C:RNA polymerase III complex"/>
    <property type="evidence" value="ECO:0007669"/>
    <property type="project" value="UniProtKB-UniRule"/>
</dbReference>
<keyword evidence="1" id="KW-0240">DNA-directed RNA polymerase</keyword>
<evidence type="ECO:0000313" key="3">
    <source>
        <dbReference type="EMBL" id="PKC67562.1"/>
    </source>
</evidence>
<dbReference type="InterPro" id="IPR013197">
    <property type="entry name" value="RNA_pol_III_RPC82-rel_HTH"/>
</dbReference>
<dbReference type="VEuPathDB" id="FungiDB:FUN_003975"/>
<keyword evidence="1" id="KW-0539">Nucleus</keyword>
<sequence length="157" mass="18255">MVKLYAIFVKNFESNPTYEISIVLLDDFGPIIEEVAKVLLQKGRLPLVSISKFSKQSVSKTRECLFVLIQHNLVYWAETREGSRNSIHYSIDQNEVLARVNFGIYIKYANEWVRHRGADEITYYMLLNGKGTFNGFIEDRNISKRTNSEIQRVKDDV</sequence>
<dbReference type="VEuPathDB" id="FungiDB:RhiirA1_458235"/>
<comment type="function">
    <text evidence="1">DNA-dependent RNA polymerase catalyzes the transcription of DNA into RNA using the four ribonucleoside triphosphates as substrates. Specific core component of RNA polymerase III which synthesizes small RNAs, such as 5S rRNA and tRNAs.</text>
</comment>